<gene>
    <name evidence="2" type="ORF">H3H32_27580</name>
</gene>
<evidence type="ECO:0000313" key="2">
    <source>
        <dbReference type="EMBL" id="QMW01683.1"/>
    </source>
</evidence>
<reference evidence="2 3" key="1">
    <citation type="submission" date="2020-07" db="EMBL/GenBank/DDBJ databases">
        <title>Spirosoma foliorum sp. nov., isolated from the leaves on the Nejang mountain Korea, Republic of.</title>
        <authorList>
            <person name="Ho H."/>
            <person name="Lee Y.-J."/>
            <person name="Nurcahyanto D.-A."/>
            <person name="Kim S.-G."/>
        </authorList>
    </citation>
    <scope>NUCLEOTIDE SEQUENCE [LARGE SCALE GENOMIC DNA]</scope>
    <source>
        <strain evidence="2 3">PL0136</strain>
    </source>
</reference>
<protein>
    <recommendedName>
        <fullName evidence="4">VanZ-like domain-containing protein</fullName>
    </recommendedName>
</protein>
<feature type="transmembrane region" description="Helical" evidence="1">
    <location>
        <begin position="5"/>
        <end position="20"/>
    </location>
</feature>
<evidence type="ECO:0000256" key="1">
    <source>
        <dbReference type="SAM" id="Phobius"/>
    </source>
</evidence>
<dbReference type="KEGG" id="sfol:H3H32_27580"/>
<keyword evidence="1" id="KW-0812">Transmembrane</keyword>
<proteinExistence type="predicted"/>
<evidence type="ECO:0008006" key="4">
    <source>
        <dbReference type="Google" id="ProtNLM"/>
    </source>
</evidence>
<dbReference type="RefSeq" id="WP_182458962.1">
    <property type="nucleotide sequence ID" value="NZ_CP059732.1"/>
</dbReference>
<feature type="transmembrane region" description="Helical" evidence="1">
    <location>
        <begin position="107"/>
        <end position="125"/>
    </location>
</feature>
<keyword evidence="1" id="KW-0472">Membrane</keyword>
<organism evidence="2 3">
    <name type="scientific">Spirosoma foliorum</name>
    <dbReference type="NCBI Taxonomy" id="2710596"/>
    <lineage>
        <taxon>Bacteria</taxon>
        <taxon>Pseudomonadati</taxon>
        <taxon>Bacteroidota</taxon>
        <taxon>Cytophagia</taxon>
        <taxon>Cytophagales</taxon>
        <taxon>Cytophagaceae</taxon>
        <taxon>Spirosoma</taxon>
    </lineage>
</organism>
<evidence type="ECO:0000313" key="3">
    <source>
        <dbReference type="Proteomes" id="UP000515369"/>
    </source>
</evidence>
<feature type="transmembrane region" description="Helical" evidence="1">
    <location>
        <begin position="72"/>
        <end position="95"/>
    </location>
</feature>
<accession>A0A7G5GS41</accession>
<dbReference type="EMBL" id="CP059732">
    <property type="protein sequence ID" value="QMW01683.1"/>
    <property type="molecule type" value="Genomic_DNA"/>
</dbReference>
<feature type="transmembrane region" description="Helical" evidence="1">
    <location>
        <begin position="48"/>
        <end position="65"/>
    </location>
</feature>
<dbReference type="AlphaFoldDB" id="A0A7G5GS41"/>
<keyword evidence="1" id="KW-1133">Transmembrane helix</keyword>
<sequence>MRIVYLLILVGVFLVFYLSWEPHKDLKFVWFIPNWLANWTDSHENEDLRTAVPFVVLGLLTGFLLGHSRPVYWWALGWVALVGVVIMAEAGQLLIATRYFSWADIGWGALGAFAGLIMAAAFWSIKTSR</sequence>
<keyword evidence="3" id="KW-1185">Reference proteome</keyword>
<name>A0A7G5GS41_9BACT</name>
<dbReference type="Proteomes" id="UP000515369">
    <property type="component" value="Chromosome"/>
</dbReference>